<accession>I0KA55</accession>
<evidence type="ECO:0000313" key="4">
    <source>
        <dbReference type="Proteomes" id="UP000011058"/>
    </source>
</evidence>
<feature type="region of interest" description="Disordered" evidence="1">
    <location>
        <begin position="125"/>
        <end position="144"/>
    </location>
</feature>
<evidence type="ECO:0008006" key="5">
    <source>
        <dbReference type="Google" id="ProtNLM"/>
    </source>
</evidence>
<dbReference type="RefSeq" id="WP_015332107.1">
    <property type="nucleotide sequence ID" value="NC_020054.1"/>
</dbReference>
<protein>
    <recommendedName>
        <fullName evidence="5">Lipoprotein</fullName>
    </recommendedName>
</protein>
<dbReference type="KEGG" id="fae:FAES_2999"/>
<gene>
    <name evidence="3" type="ORF">FAES_2999</name>
</gene>
<keyword evidence="2" id="KW-0732">Signal</keyword>
<dbReference type="Proteomes" id="UP000011058">
    <property type="component" value="Chromosome"/>
</dbReference>
<evidence type="ECO:0000313" key="3">
    <source>
        <dbReference type="EMBL" id="CCH01008.1"/>
    </source>
</evidence>
<feature type="chain" id="PRO_5003631228" description="Lipoprotein" evidence="2">
    <location>
        <begin position="21"/>
        <end position="144"/>
    </location>
</feature>
<dbReference type="PROSITE" id="PS51257">
    <property type="entry name" value="PROKAR_LIPOPROTEIN"/>
    <property type="match status" value="1"/>
</dbReference>
<dbReference type="HOGENOM" id="CLU_1833955_0_0_10"/>
<reference evidence="3 4" key="1">
    <citation type="journal article" date="2012" name="J. Bacteriol.">
        <title>Genome Sequence of Fibrella aestuarina BUZ 2T, a Filamentous Marine Bacterium.</title>
        <authorList>
            <person name="Filippini M."/>
            <person name="Qi W."/>
            <person name="Blom J."/>
            <person name="Goesmann A."/>
            <person name="Smits T.H."/>
            <person name="Bagheri H.C."/>
        </authorList>
    </citation>
    <scope>NUCLEOTIDE SEQUENCE [LARGE SCALE GENOMIC DNA]</scope>
    <source>
        <strain evidence="4">BUZ 2T</strain>
    </source>
</reference>
<evidence type="ECO:0000256" key="2">
    <source>
        <dbReference type="SAM" id="SignalP"/>
    </source>
</evidence>
<dbReference type="AlphaFoldDB" id="I0KA55"/>
<dbReference type="OrthoDB" id="163809at2"/>
<keyword evidence="4" id="KW-1185">Reference proteome</keyword>
<proteinExistence type="predicted"/>
<sequence length="144" mass="15011">MNRFVNVAAASLFASATLFLACTHSSSTPSPANQIKLGQNQSGRLSSGVTVKVDSLSDSRCPINAICIWGGNVVLRAVLTKDTDTKSVRLTLGPDPANPTNKRPDSTGVVLGGTTYKVVLRDVTPFPGSGSTEPKQALVEVAAR</sequence>
<dbReference type="eggNOG" id="ENOG50333NK">
    <property type="taxonomic scope" value="Bacteria"/>
</dbReference>
<evidence type="ECO:0000256" key="1">
    <source>
        <dbReference type="SAM" id="MobiDB-lite"/>
    </source>
</evidence>
<feature type="signal peptide" evidence="2">
    <location>
        <begin position="1"/>
        <end position="20"/>
    </location>
</feature>
<dbReference type="STRING" id="1166018.FAES_2999"/>
<organism evidence="3 4">
    <name type="scientific">Fibrella aestuarina BUZ 2</name>
    <dbReference type="NCBI Taxonomy" id="1166018"/>
    <lineage>
        <taxon>Bacteria</taxon>
        <taxon>Pseudomonadati</taxon>
        <taxon>Bacteroidota</taxon>
        <taxon>Cytophagia</taxon>
        <taxon>Cytophagales</taxon>
        <taxon>Spirosomataceae</taxon>
        <taxon>Fibrella</taxon>
    </lineage>
</organism>
<name>I0KA55_9BACT</name>
<dbReference type="EMBL" id="HE796683">
    <property type="protein sequence ID" value="CCH01008.1"/>
    <property type="molecule type" value="Genomic_DNA"/>
</dbReference>